<comment type="caution">
    <text evidence="2">The sequence shown here is derived from an EMBL/GenBank/DDBJ whole genome shotgun (WGS) entry which is preliminary data.</text>
</comment>
<dbReference type="SMART" id="SM00507">
    <property type="entry name" value="HNHc"/>
    <property type="match status" value="1"/>
</dbReference>
<dbReference type="InterPro" id="IPR002711">
    <property type="entry name" value="HNH"/>
</dbReference>
<dbReference type="Proteomes" id="UP000638043">
    <property type="component" value="Unassembled WGS sequence"/>
</dbReference>
<evidence type="ECO:0000313" key="2">
    <source>
        <dbReference type="EMBL" id="GGO59199.1"/>
    </source>
</evidence>
<evidence type="ECO:0000313" key="3">
    <source>
        <dbReference type="Proteomes" id="UP000638043"/>
    </source>
</evidence>
<accession>A0ABQ2MWB9</accession>
<proteinExistence type="predicted"/>
<feature type="domain" description="HNH nuclease" evidence="1">
    <location>
        <begin position="155"/>
        <end position="205"/>
    </location>
</feature>
<keyword evidence="3" id="KW-1185">Reference proteome</keyword>
<dbReference type="PANTHER" id="PTHR33877">
    <property type="entry name" value="SLL1193 PROTEIN"/>
    <property type="match status" value="1"/>
</dbReference>
<dbReference type="Pfam" id="PF01844">
    <property type="entry name" value="HNH"/>
    <property type="match status" value="1"/>
</dbReference>
<protein>
    <recommendedName>
        <fullName evidence="1">HNH nuclease domain-containing protein</fullName>
    </recommendedName>
</protein>
<dbReference type="InterPro" id="IPR052892">
    <property type="entry name" value="NA-targeting_endonuclease"/>
</dbReference>
<dbReference type="CDD" id="cd00085">
    <property type="entry name" value="HNHc"/>
    <property type="match status" value="1"/>
</dbReference>
<dbReference type="Gene3D" id="1.10.30.50">
    <property type="match status" value="1"/>
</dbReference>
<dbReference type="EMBL" id="BMMQ01000001">
    <property type="protein sequence ID" value="GGO59199.1"/>
    <property type="molecule type" value="Genomic_DNA"/>
</dbReference>
<name>A0ABQ2MWB9_9MICO</name>
<organism evidence="2 3">
    <name type="scientific">Microbacterium nanhaiense</name>
    <dbReference type="NCBI Taxonomy" id="1301026"/>
    <lineage>
        <taxon>Bacteria</taxon>
        <taxon>Bacillati</taxon>
        <taxon>Actinomycetota</taxon>
        <taxon>Actinomycetes</taxon>
        <taxon>Micrococcales</taxon>
        <taxon>Microbacteriaceae</taxon>
        <taxon>Microbacterium</taxon>
    </lineage>
</organism>
<reference evidence="3" key="1">
    <citation type="journal article" date="2019" name="Int. J. Syst. Evol. Microbiol.">
        <title>The Global Catalogue of Microorganisms (GCM) 10K type strain sequencing project: providing services to taxonomists for standard genome sequencing and annotation.</title>
        <authorList>
            <consortium name="The Broad Institute Genomics Platform"/>
            <consortium name="The Broad Institute Genome Sequencing Center for Infectious Disease"/>
            <person name="Wu L."/>
            <person name="Ma J."/>
        </authorList>
    </citation>
    <scope>NUCLEOTIDE SEQUENCE [LARGE SCALE GENOMIC DNA]</scope>
    <source>
        <strain evidence="3">CGMCC 4.7181</strain>
    </source>
</reference>
<sequence>MAIIKKRVSARVERIDHRRSATVRKHDQWLELPGSTAWTHEVIDSKLIPSFAWSHQSDVPKLRFHLAVEGREYELSQEQPVLVAGYGEYQADIHLWLYRDEIYETKDFNLTPEDVKALINEIANRRRLALAKAHALQAMTDQLDKPTKRTKIPQDVKVAVWQRDGGECVECGGRQDLEFDHIIPFSMGGSSTVRNLQLLCEPCNRRKGASLG</sequence>
<dbReference type="RefSeq" id="WP_188699470.1">
    <property type="nucleotide sequence ID" value="NZ_BMMQ01000001.1"/>
</dbReference>
<dbReference type="PANTHER" id="PTHR33877:SF2">
    <property type="entry name" value="OS07G0170200 PROTEIN"/>
    <property type="match status" value="1"/>
</dbReference>
<gene>
    <name evidence="2" type="ORF">GCM10010910_01600</name>
</gene>
<dbReference type="InterPro" id="IPR003615">
    <property type="entry name" value="HNH_nuc"/>
</dbReference>
<evidence type="ECO:0000259" key="1">
    <source>
        <dbReference type="SMART" id="SM00507"/>
    </source>
</evidence>